<name>S4NWM4_9NEOP</name>
<sequence>MVDFSHYTYFTFFYIISKELSKVRIGRVTVLKRIKHLNCDQSQDLTEPSRFVVHLHDTVGHQQCGLANFL</sequence>
<evidence type="ECO:0000313" key="1">
    <source>
        <dbReference type="EMBL" id="JAA81374.1"/>
    </source>
</evidence>
<reference evidence="1" key="1">
    <citation type="journal article" date="2013" name="BMC Genomics">
        <title>Unscrambling butterfly oogenesis.</title>
        <authorList>
            <person name="Carter J.M."/>
            <person name="Baker S.C."/>
            <person name="Pink R."/>
            <person name="Carter D.R."/>
            <person name="Collins A."/>
            <person name="Tomlin J."/>
            <person name="Gibbs M."/>
            <person name="Breuker C.J."/>
        </authorList>
    </citation>
    <scope>NUCLEOTIDE SEQUENCE</scope>
    <source>
        <tissue evidence="1">Ovary</tissue>
    </source>
</reference>
<dbReference type="EMBL" id="GAIX01011186">
    <property type="protein sequence ID" value="JAA81374.1"/>
    <property type="molecule type" value="Transcribed_RNA"/>
</dbReference>
<proteinExistence type="predicted"/>
<reference evidence="1" key="2">
    <citation type="submission" date="2013-05" db="EMBL/GenBank/DDBJ databases">
        <authorList>
            <person name="Carter J.-M."/>
            <person name="Baker S.C."/>
            <person name="Pink R."/>
            <person name="Carter D.R.F."/>
            <person name="Collins A."/>
            <person name="Tomlin J."/>
            <person name="Gibbs M."/>
            <person name="Breuker C.J."/>
        </authorList>
    </citation>
    <scope>NUCLEOTIDE SEQUENCE</scope>
    <source>
        <tissue evidence="1">Ovary</tissue>
    </source>
</reference>
<dbReference type="AlphaFoldDB" id="S4NWM4"/>
<organism evidence="1">
    <name type="scientific">Pararge aegeria</name>
    <name type="common">speckled wood butterfly</name>
    <dbReference type="NCBI Taxonomy" id="116150"/>
    <lineage>
        <taxon>Eukaryota</taxon>
        <taxon>Metazoa</taxon>
        <taxon>Ecdysozoa</taxon>
        <taxon>Arthropoda</taxon>
        <taxon>Hexapoda</taxon>
        <taxon>Insecta</taxon>
        <taxon>Pterygota</taxon>
        <taxon>Neoptera</taxon>
        <taxon>Endopterygota</taxon>
        <taxon>Lepidoptera</taxon>
        <taxon>Glossata</taxon>
        <taxon>Ditrysia</taxon>
        <taxon>Papilionoidea</taxon>
        <taxon>Nymphalidae</taxon>
        <taxon>Satyrinae</taxon>
        <taxon>Satyrini</taxon>
        <taxon>Parargina</taxon>
        <taxon>Pararge</taxon>
    </lineage>
</organism>
<accession>S4NWM4</accession>
<protein>
    <submittedName>
        <fullName evidence="1">Uncharacterized protein</fullName>
    </submittedName>
</protein>